<evidence type="ECO:0000313" key="6">
    <source>
        <dbReference type="EMBL" id="KAK2186288.1"/>
    </source>
</evidence>
<dbReference type="InterPro" id="IPR056513">
    <property type="entry name" value="INO80F"/>
</dbReference>
<feature type="region of interest" description="Disordered" evidence="4">
    <location>
        <begin position="1"/>
        <end position="27"/>
    </location>
</feature>
<dbReference type="PANTHER" id="PTHR35084:SF1">
    <property type="entry name" value="TCF3 FUSION PARTNER"/>
    <property type="match status" value="1"/>
</dbReference>
<dbReference type="InterPro" id="IPR036910">
    <property type="entry name" value="HMG_box_dom_sf"/>
</dbReference>
<feature type="region of interest" description="Disordered" evidence="4">
    <location>
        <begin position="111"/>
        <end position="145"/>
    </location>
</feature>
<evidence type="ECO:0000259" key="5">
    <source>
        <dbReference type="Pfam" id="PF24245"/>
    </source>
</evidence>
<sequence length="223" mass="26113">MAAAKMPESEEMTTSTPEEPPPSSNDVMTLHDLHQRKYFALKQKCEQMQQMNEKLVNRIHQVKKILKRYNKERRFLTRKLDEHGDNFREIKVPAMWEEGEILRKQACPPPLVPQATTEMPSSSSAHSHGGWGQSEDGRSEDGDLSTSEKLTNAFFMFSQQRTPVIKEQFFKDQRCEMDERKLVQRLTQEWNELTPDMRMAYSDLYEQDIMKPKIEPDDNDEST</sequence>
<evidence type="ECO:0000313" key="7">
    <source>
        <dbReference type="Proteomes" id="UP001209878"/>
    </source>
</evidence>
<dbReference type="InterPro" id="IPR033555">
    <property type="entry name" value="TFPT"/>
</dbReference>
<protein>
    <recommendedName>
        <fullName evidence="5">INO80 complex subunit F domain-containing protein</fullName>
    </recommendedName>
</protein>
<keyword evidence="3" id="KW-0175">Coiled coil</keyword>
<dbReference type="Gene3D" id="1.10.30.10">
    <property type="entry name" value="High mobility group box domain"/>
    <property type="match status" value="1"/>
</dbReference>
<dbReference type="AlphaFoldDB" id="A0AAD9UEB2"/>
<evidence type="ECO:0000256" key="1">
    <source>
        <dbReference type="ARBA" id="ARBA00004123"/>
    </source>
</evidence>
<keyword evidence="2" id="KW-0539">Nucleus</keyword>
<organism evidence="6 7">
    <name type="scientific">Ridgeia piscesae</name>
    <name type="common">Tubeworm</name>
    <dbReference type="NCBI Taxonomy" id="27915"/>
    <lineage>
        <taxon>Eukaryota</taxon>
        <taxon>Metazoa</taxon>
        <taxon>Spiralia</taxon>
        <taxon>Lophotrochozoa</taxon>
        <taxon>Annelida</taxon>
        <taxon>Polychaeta</taxon>
        <taxon>Sedentaria</taxon>
        <taxon>Canalipalpata</taxon>
        <taxon>Sabellida</taxon>
        <taxon>Siboglinidae</taxon>
        <taxon>Ridgeia</taxon>
    </lineage>
</organism>
<comment type="subcellular location">
    <subcellularLocation>
        <location evidence="1">Nucleus</location>
    </subcellularLocation>
</comment>
<proteinExistence type="predicted"/>
<dbReference type="SUPFAM" id="SSF47095">
    <property type="entry name" value="HMG-box"/>
    <property type="match status" value="1"/>
</dbReference>
<dbReference type="GO" id="GO:0031011">
    <property type="term" value="C:Ino80 complex"/>
    <property type="evidence" value="ECO:0007669"/>
    <property type="project" value="TreeGrafter"/>
</dbReference>
<feature type="domain" description="INO80 complex subunit F" evidence="5">
    <location>
        <begin position="35"/>
        <end position="80"/>
    </location>
</feature>
<name>A0AAD9UEB2_RIDPI</name>
<dbReference type="Pfam" id="PF24245">
    <property type="entry name" value="INO80F"/>
    <property type="match status" value="1"/>
</dbReference>
<gene>
    <name evidence="6" type="ORF">NP493_208g04001</name>
</gene>
<dbReference type="EMBL" id="JAODUO010000206">
    <property type="protein sequence ID" value="KAK2186288.1"/>
    <property type="molecule type" value="Genomic_DNA"/>
</dbReference>
<comment type="caution">
    <text evidence="6">The sequence shown here is derived from an EMBL/GenBank/DDBJ whole genome shotgun (WGS) entry which is preliminary data.</text>
</comment>
<reference evidence="6" key="1">
    <citation type="journal article" date="2023" name="Mol. Biol. Evol.">
        <title>Third-Generation Sequencing Reveals the Adaptive Role of the Epigenome in Three Deep-Sea Polychaetes.</title>
        <authorList>
            <person name="Perez M."/>
            <person name="Aroh O."/>
            <person name="Sun Y."/>
            <person name="Lan Y."/>
            <person name="Juniper S.K."/>
            <person name="Young C.R."/>
            <person name="Angers B."/>
            <person name="Qian P.Y."/>
        </authorList>
    </citation>
    <scope>NUCLEOTIDE SEQUENCE</scope>
    <source>
        <strain evidence="6">R07B-5</strain>
    </source>
</reference>
<dbReference type="GO" id="GO:0003677">
    <property type="term" value="F:DNA binding"/>
    <property type="evidence" value="ECO:0007669"/>
    <property type="project" value="TreeGrafter"/>
</dbReference>
<keyword evidence="7" id="KW-1185">Reference proteome</keyword>
<dbReference type="PANTHER" id="PTHR35084">
    <property type="entry name" value="TCF3 FUSION PARTNER"/>
    <property type="match status" value="1"/>
</dbReference>
<evidence type="ECO:0000256" key="3">
    <source>
        <dbReference type="SAM" id="Coils"/>
    </source>
</evidence>
<evidence type="ECO:0000256" key="2">
    <source>
        <dbReference type="ARBA" id="ARBA00023242"/>
    </source>
</evidence>
<evidence type="ECO:0000256" key="4">
    <source>
        <dbReference type="SAM" id="MobiDB-lite"/>
    </source>
</evidence>
<dbReference type="GO" id="GO:0097190">
    <property type="term" value="P:apoptotic signaling pathway"/>
    <property type="evidence" value="ECO:0007669"/>
    <property type="project" value="TreeGrafter"/>
</dbReference>
<accession>A0AAD9UEB2</accession>
<feature type="coiled-coil region" evidence="3">
    <location>
        <begin position="38"/>
        <end position="86"/>
    </location>
</feature>
<dbReference type="GO" id="GO:0043065">
    <property type="term" value="P:positive regulation of apoptotic process"/>
    <property type="evidence" value="ECO:0007669"/>
    <property type="project" value="TreeGrafter"/>
</dbReference>
<dbReference type="Proteomes" id="UP001209878">
    <property type="component" value="Unassembled WGS sequence"/>
</dbReference>